<dbReference type="EMBL" id="FNZR01000002">
    <property type="protein sequence ID" value="SEK55436.1"/>
    <property type="molecule type" value="Genomic_DNA"/>
</dbReference>
<evidence type="ECO:0000313" key="1">
    <source>
        <dbReference type="EMBL" id="SEK55436.1"/>
    </source>
</evidence>
<evidence type="ECO:0000313" key="2">
    <source>
        <dbReference type="Proteomes" id="UP000198916"/>
    </source>
</evidence>
<keyword evidence="2" id="KW-1185">Reference proteome</keyword>
<gene>
    <name evidence="1" type="ORF">SAMN05421740_10263</name>
</gene>
<dbReference type="STRING" id="332977.SAMN05421740_10263"/>
<accession>A0A1H7HYR5</accession>
<dbReference type="GO" id="GO:0016491">
    <property type="term" value="F:oxidoreductase activity"/>
    <property type="evidence" value="ECO:0007669"/>
    <property type="project" value="InterPro"/>
</dbReference>
<evidence type="ECO:0008006" key="3">
    <source>
        <dbReference type="Google" id="ProtNLM"/>
    </source>
</evidence>
<organism evidence="1 2">
    <name type="scientific">Parapedobacter koreensis</name>
    <dbReference type="NCBI Taxonomy" id="332977"/>
    <lineage>
        <taxon>Bacteria</taxon>
        <taxon>Pseudomonadati</taxon>
        <taxon>Bacteroidota</taxon>
        <taxon>Sphingobacteriia</taxon>
        <taxon>Sphingobacteriales</taxon>
        <taxon>Sphingobacteriaceae</taxon>
        <taxon>Parapedobacter</taxon>
    </lineage>
</organism>
<dbReference type="SUPFAM" id="SSF53720">
    <property type="entry name" value="ALDH-like"/>
    <property type="match status" value="1"/>
</dbReference>
<protein>
    <recommendedName>
        <fullName evidence="3">Acyl-CoA reductase (LuxC)</fullName>
    </recommendedName>
</protein>
<reference evidence="2" key="1">
    <citation type="submission" date="2016-10" db="EMBL/GenBank/DDBJ databases">
        <authorList>
            <person name="Varghese N."/>
            <person name="Submissions S."/>
        </authorList>
    </citation>
    <scope>NUCLEOTIDE SEQUENCE [LARGE SCALE GENOMIC DNA]</scope>
    <source>
        <strain evidence="2">Jip14</strain>
    </source>
</reference>
<dbReference type="InterPro" id="IPR016161">
    <property type="entry name" value="Ald_DH/histidinol_DH"/>
</dbReference>
<dbReference type="AlphaFoldDB" id="A0A1H7HYR5"/>
<name>A0A1H7HYR5_9SPHI</name>
<proteinExistence type="predicted"/>
<dbReference type="Proteomes" id="UP000198916">
    <property type="component" value="Unassembled WGS sequence"/>
</dbReference>
<sequence length="348" mass="38657">MCKEGFKINILTKKQRIDAFALLGSYLLSDSQELHDAVESAGYYNAWFTLPNVYKALKNTALNLSAPQLGKWLDPYPFDGETDQTVGLVLAGNIPLVGFHDILCVLCAGFNVQLKPSTADLKLTTHVLDKLQEIEPRLANKITITDRLAGFDLVIATGSDNTARYFTYYFGKKPHIIRKNRNSVAILTGKETPDALVQLGSDIFDYFGLGCRSVSKLFVPKGYDISAFYAGIAPFADIADHYKYTNNYDYNKSIYLINGDPHYDNGFLLVKPDERTASPLATLYMEEYDNEDMLSAKLAATASQLQCVVSLEPLESPVPSVRFGQSQQPALDDYADGVNTLDFLAEHR</sequence>